<protein>
    <submittedName>
        <fullName evidence="1">Replication-relaxation family protein</fullName>
    </submittedName>
</protein>
<dbReference type="EMBL" id="JAPJZH010000004">
    <property type="protein sequence ID" value="MDA4845230.1"/>
    <property type="molecule type" value="Genomic_DNA"/>
</dbReference>
<sequence>MPFDSLGRRSRFKQTRTGKRMVFGQRDIDILRWLHRYRYLRQSHLQMLIEPKSKKRFVERLGDLFHETGYINRPALRHHWFDARSSPMFYEISNAGVAYLESNGLLPHRAVTFSRRSRYSYNPQFLHTMMIIETLTSIELVTMQEPNQRFVPFDEIMTKAPKGTKDAANPLSVPVTILPSKSFPMIKRKIETQIIPDALYGIEYQIDGENRYRFWALECERSSPARRSTAHASSTSLKSAAYHELIRSRSFRKHWGIPNLKLQLVTCRVCHN</sequence>
<comment type="caution">
    <text evidence="1">The sequence shown here is derived from an EMBL/GenBank/DDBJ whole genome shotgun (WGS) entry which is preliminary data.</text>
</comment>
<proteinExistence type="predicted"/>
<reference evidence="1" key="1">
    <citation type="submission" date="2022-11" db="EMBL/GenBank/DDBJ databases">
        <title>Hoeflea poritis sp. nov., isolated from scleractinian coral Porites lutea.</title>
        <authorList>
            <person name="Zhang G."/>
            <person name="Wei Q."/>
            <person name="Cai L."/>
        </authorList>
    </citation>
    <scope>NUCLEOTIDE SEQUENCE</scope>
    <source>
        <strain evidence="1">E7-10</strain>
    </source>
</reference>
<evidence type="ECO:0000313" key="2">
    <source>
        <dbReference type="Proteomes" id="UP001148313"/>
    </source>
</evidence>
<name>A0ABT4VKN9_9HYPH</name>
<dbReference type="RefSeq" id="WP_271088838.1">
    <property type="nucleotide sequence ID" value="NZ_JAPJZH010000004.1"/>
</dbReference>
<evidence type="ECO:0000313" key="1">
    <source>
        <dbReference type="EMBL" id="MDA4845230.1"/>
    </source>
</evidence>
<gene>
    <name evidence="1" type="ORF">OOZ53_07705</name>
</gene>
<dbReference type="InterPro" id="IPR025855">
    <property type="entry name" value="Replic_Relax"/>
</dbReference>
<keyword evidence="2" id="KW-1185">Reference proteome</keyword>
<organism evidence="1 2">
    <name type="scientific">Hoeflea poritis</name>
    <dbReference type="NCBI Taxonomy" id="2993659"/>
    <lineage>
        <taxon>Bacteria</taxon>
        <taxon>Pseudomonadati</taxon>
        <taxon>Pseudomonadota</taxon>
        <taxon>Alphaproteobacteria</taxon>
        <taxon>Hyphomicrobiales</taxon>
        <taxon>Rhizobiaceae</taxon>
        <taxon>Hoeflea</taxon>
    </lineage>
</organism>
<dbReference type="Proteomes" id="UP001148313">
    <property type="component" value="Unassembled WGS sequence"/>
</dbReference>
<accession>A0ABT4VKN9</accession>
<dbReference type="Pfam" id="PF13814">
    <property type="entry name" value="Replic_Relax"/>
    <property type="match status" value="1"/>
</dbReference>